<dbReference type="RefSeq" id="WP_072284143.1">
    <property type="nucleotide sequence ID" value="NZ_CP015519.1"/>
</dbReference>
<evidence type="ECO:0000313" key="3">
    <source>
        <dbReference type="Proteomes" id="UP000182517"/>
    </source>
</evidence>
<dbReference type="EMBL" id="CP015519">
    <property type="protein sequence ID" value="APG28183.1"/>
    <property type="molecule type" value="Genomic_DNA"/>
</dbReference>
<dbReference type="STRING" id="1842532.A7E78_10195"/>
<dbReference type="InterPro" id="IPR036291">
    <property type="entry name" value="NAD(P)-bd_dom_sf"/>
</dbReference>
<dbReference type="PANTHER" id="PTHR12126:SF11">
    <property type="entry name" value="NADH DEHYDROGENASE [UBIQUINONE] 1 ALPHA SUBCOMPLEX SUBUNIT 9, MITOCHONDRIAL"/>
    <property type="match status" value="1"/>
</dbReference>
<dbReference type="AlphaFoldDB" id="A0A1L3GQJ8"/>
<organism evidence="2 3">
    <name type="scientific">Syntrophotalea acetylenivorans</name>
    <dbReference type="NCBI Taxonomy" id="1842532"/>
    <lineage>
        <taxon>Bacteria</taxon>
        <taxon>Pseudomonadati</taxon>
        <taxon>Thermodesulfobacteriota</taxon>
        <taxon>Desulfuromonadia</taxon>
        <taxon>Desulfuromonadales</taxon>
        <taxon>Syntrophotaleaceae</taxon>
        <taxon>Syntrophotalea</taxon>
    </lineage>
</organism>
<dbReference type="Gene3D" id="3.40.50.720">
    <property type="entry name" value="NAD(P)-binding Rossmann-like Domain"/>
    <property type="match status" value="1"/>
</dbReference>
<protein>
    <recommendedName>
        <fullName evidence="1">NAD(P)-binding domain-containing protein</fullName>
    </recommendedName>
</protein>
<dbReference type="Pfam" id="PF13460">
    <property type="entry name" value="NAD_binding_10"/>
    <property type="match status" value="1"/>
</dbReference>
<evidence type="ECO:0000313" key="2">
    <source>
        <dbReference type="EMBL" id="APG28183.1"/>
    </source>
</evidence>
<sequence length="301" mass="32950">MKVFVTGGTGFVGREVIRQLLAAGHEPACLVRPGSEHKLPEVQGLTIRFGDVTKPASLDGALLDCQAVIHLVGIIREFADRGITFDRLHRQGTANIVAAAESQQVGRFVHMSSNGVKENAATEYYRSKWQAEQVLRGSGLSWTIFRPSVIFGAEDDFCNRLAEMIRRLPVVPVLGNGRYRIAPVAVEDVAAGFVAALQEPASIGRVYPVCGRDSFTFNELLDQIGRALGRSRVSKAHHPLFLVKPLVASLQFLPSFPLTSEQLTMLVAGNVCDPHPWMEDFGIEPRSFAEAITRQFQGTPS</sequence>
<dbReference type="CDD" id="cd05271">
    <property type="entry name" value="NDUFA9_like_SDR_a"/>
    <property type="match status" value="1"/>
</dbReference>
<dbReference type="PANTHER" id="PTHR12126">
    <property type="entry name" value="NADH-UBIQUINONE OXIDOREDUCTASE 39 KDA SUBUNIT-RELATED"/>
    <property type="match status" value="1"/>
</dbReference>
<proteinExistence type="predicted"/>
<gene>
    <name evidence="2" type="ORF">A7E78_10195</name>
</gene>
<name>A0A1L3GQJ8_9BACT</name>
<keyword evidence="3" id="KW-1185">Reference proteome</keyword>
<dbReference type="KEGG" id="pef:A7E78_10195"/>
<dbReference type="InterPro" id="IPR016040">
    <property type="entry name" value="NAD(P)-bd_dom"/>
</dbReference>
<dbReference type="InterPro" id="IPR051207">
    <property type="entry name" value="ComplexI_NDUFA9_subunit"/>
</dbReference>
<dbReference type="OrthoDB" id="9804595at2"/>
<feature type="domain" description="NAD(P)-binding" evidence="1">
    <location>
        <begin position="7"/>
        <end position="150"/>
    </location>
</feature>
<dbReference type="Proteomes" id="UP000182517">
    <property type="component" value="Chromosome"/>
</dbReference>
<dbReference type="GO" id="GO:0044877">
    <property type="term" value="F:protein-containing complex binding"/>
    <property type="evidence" value="ECO:0007669"/>
    <property type="project" value="TreeGrafter"/>
</dbReference>
<dbReference type="FunFam" id="3.40.50.720:FF:000702">
    <property type="entry name" value="NADH dehydrogenase (Ubiquinone)"/>
    <property type="match status" value="1"/>
</dbReference>
<reference evidence="2 3" key="1">
    <citation type="journal article" date="2017" name="Genome Announc.">
        <title>Complete Genome Sequences of Two Acetylene-Fermenting Pelobacter acetylenicus Strains.</title>
        <authorList>
            <person name="Sutton J.M."/>
            <person name="Baesman S.M."/>
            <person name="Fierst J.L."/>
            <person name="Poret-Peterson A.T."/>
            <person name="Oremland R.S."/>
            <person name="Dunlap D.S."/>
            <person name="Akob D.M."/>
        </authorList>
    </citation>
    <scope>NUCLEOTIDE SEQUENCE [LARGE SCALE GENOMIC DNA]</scope>
    <source>
        <strain evidence="2 3">SFB93</strain>
    </source>
</reference>
<dbReference type="SUPFAM" id="SSF51735">
    <property type="entry name" value="NAD(P)-binding Rossmann-fold domains"/>
    <property type="match status" value="1"/>
</dbReference>
<accession>A0A1L3GQJ8</accession>
<evidence type="ECO:0000259" key="1">
    <source>
        <dbReference type="Pfam" id="PF13460"/>
    </source>
</evidence>